<evidence type="ECO:0000259" key="8">
    <source>
        <dbReference type="Pfam" id="PF21105"/>
    </source>
</evidence>
<keyword evidence="3" id="KW-0479">Metal-binding</keyword>
<dbReference type="AlphaFoldDB" id="A0A4Q2A763"/>
<dbReference type="PANTHER" id="PTHR30521">
    <property type="entry name" value="DEFERROCHELATASE/PEROXIDASE"/>
    <property type="match status" value="1"/>
</dbReference>
<dbReference type="SUPFAM" id="SSF54909">
    <property type="entry name" value="Dimeric alpha+beta barrel"/>
    <property type="match status" value="1"/>
</dbReference>
<feature type="domain" description="DyP dimeric alpha+beta barrel" evidence="8">
    <location>
        <begin position="14"/>
        <end position="135"/>
    </location>
</feature>
<keyword evidence="2" id="KW-0575">Peroxidase</keyword>
<dbReference type="InterPro" id="IPR011008">
    <property type="entry name" value="Dimeric_a/b-barrel"/>
</dbReference>
<evidence type="ECO:0000313" key="9">
    <source>
        <dbReference type="EMBL" id="RXV65246.1"/>
    </source>
</evidence>
<evidence type="ECO:0000256" key="3">
    <source>
        <dbReference type="ARBA" id="ARBA00022723"/>
    </source>
</evidence>
<evidence type="ECO:0000313" key="10">
    <source>
        <dbReference type="Proteomes" id="UP000289650"/>
    </source>
</evidence>
<evidence type="ECO:0000256" key="1">
    <source>
        <dbReference type="ARBA" id="ARBA00001970"/>
    </source>
</evidence>
<dbReference type="EMBL" id="QWEX01000003">
    <property type="protein sequence ID" value="RXV65246.1"/>
    <property type="molecule type" value="Genomic_DNA"/>
</dbReference>
<dbReference type="InterPro" id="IPR048328">
    <property type="entry name" value="Dyp_perox_C"/>
</dbReference>
<accession>A0A4Q2A763</accession>
<comment type="cofactor">
    <cofactor evidence="1">
        <name>heme b</name>
        <dbReference type="ChEBI" id="CHEBI:60344"/>
    </cofactor>
</comment>
<dbReference type="InterPro" id="IPR006314">
    <property type="entry name" value="Dyp_peroxidase"/>
</dbReference>
<keyword evidence="5" id="KW-0408">Iron</keyword>
<dbReference type="Pfam" id="PF21105">
    <property type="entry name" value="DyP_N"/>
    <property type="match status" value="1"/>
</dbReference>
<evidence type="ECO:0008006" key="11">
    <source>
        <dbReference type="Google" id="ProtNLM"/>
    </source>
</evidence>
<dbReference type="GO" id="GO:0020037">
    <property type="term" value="F:heme binding"/>
    <property type="evidence" value="ECO:0007669"/>
    <property type="project" value="InterPro"/>
</dbReference>
<evidence type="ECO:0000259" key="7">
    <source>
        <dbReference type="Pfam" id="PF20628"/>
    </source>
</evidence>
<dbReference type="Proteomes" id="UP000289650">
    <property type="component" value="Unassembled WGS sequence"/>
</dbReference>
<sequence>MTEQQYDVDLDLADIQGNILTAYGRQGFPKGRFMLLNVRNAARGRAFVEHMRRKATTAMRWPSLRHPTLRPTGDVSVERPDVTINLAFTFWGLVALGVPTRTLRGMPDDFIDGMAARASILSDDATDWDPVWNQSATKDPRNQPHILVMLNARMQDDGTAVPGLQTVTDEIIDWCKHADSGVALCVGHRGSDERWQDLSAITREFDGKIVATPDEHFGFTDAISDPVFDGQVPGNRKVAMEAAVGQGKVDGQGNWSPLARGEFLLGWPDEAQEIPGAAMPLDFSRNGTFFAYRKLHQDVSGFHGWIDKTADQLNGLWRLGSQDEAKQTLMAKMAGRWQDGVPLMAASTFAEWQAFNAQYPLFDKDKPGELNPERARRLVDFVYRGDLDGLRCPMGAHTRRMNTRDLLDPHVGDNNPANRAGSALNNRRRILRRGLPYGSMDDAHGEHGIVMLAVCANLSRQFEFVQQQWLNYGLDFNLGNDTCPLVGSHAPNARYVIAADPKSGNPPFIASGIPNFVEARGGDYFFMPSMTALRLIGMGLTDPT</sequence>
<dbReference type="PANTHER" id="PTHR30521:SF5">
    <property type="entry name" value="BLR4509 PROTEIN"/>
    <property type="match status" value="1"/>
</dbReference>
<protein>
    <recommendedName>
        <fullName evidence="11">Peroxidase</fullName>
    </recommendedName>
</protein>
<evidence type="ECO:0000256" key="4">
    <source>
        <dbReference type="ARBA" id="ARBA00023002"/>
    </source>
</evidence>
<dbReference type="PROSITE" id="PS51404">
    <property type="entry name" value="DYP_PEROXIDASE"/>
    <property type="match status" value="1"/>
</dbReference>
<dbReference type="GO" id="GO:0005829">
    <property type="term" value="C:cytosol"/>
    <property type="evidence" value="ECO:0007669"/>
    <property type="project" value="TreeGrafter"/>
</dbReference>
<organism evidence="9 10">
    <name type="scientific">Burkholderia stabilis</name>
    <dbReference type="NCBI Taxonomy" id="95485"/>
    <lineage>
        <taxon>Bacteria</taxon>
        <taxon>Pseudomonadati</taxon>
        <taxon>Pseudomonadota</taxon>
        <taxon>Betaproteobacteria</taxon>
        <taxon>Burkholderiales</taxon>
        <taxon>Burkholderiaceae</taxon>
        <taxon>Burkholderia</taxon>
        <taxon>Burkholderia cepacia complex</taxon>
    </lineage>
</organism>
<name>A0A4Q2A763_9BURK</name>
<reference evidence="9 10" key="1">
    <citation type="submission" date="2018-08" db="EMBL/GenBank/DDBJ databases">
        <title>Mountain-cultivated ginseng endophyte, Burkholderia stabilis and its activity against ginseng root rot disease.</title>
        <authorList>
            <person name="Tapan Kumar M."/>
            <person name="Bae H."/>
            <person name="Shanmugam G."/>
            <person name="Jeon J."/>
        </authorList>
    </citation>
    <scope>NUCLEOTIDE SEQUENCE [LARGE SCALE GENOMIC DNA]</scope>
    <source>
        <strain evidence="9 10">EB159</strain>
    </source>
</reference>
<feature type="region of interest" description="Disordered" evidence="6">
    <location>
        <begin position="405"/>
        <end position="425"/>
    </location>
</feature>
<evidence type="ECO:0000256" key="5">
    <source>
        <dbReference type="ARBA" id="ARBA00023004"/>
    </source>
</evidence>
<dbReference type="InterPro" id="IPR049509">
    <property type="entry name" value="DyP_N"/>
</dbReference>
<keyword evidence="4" id="KW-0560">Oxidoreductase</keyword>
<dbReference type="GO" id="GO:0004601">
    <property type="term" value="F:peroxidase activity"/>
    <property type="evidence" value="ECO:0007669"/>
    <property type="project" value="UniProtKB-KW"/>
</dbReference>
<dbReference type="GO" id="GO:0046872">
    <property type="term" value="F:metal ion binding"/>
    <property type="evidence" value="ECO:0007669"/>
    <property type="project" value="UniProtKB-KW"/>
</dbReference>
<gene>
    <name evidence="9" type="ORF">D1006_34515</name>
</gene>
<dbReference type="RefSeq" id="WP_129517695.1">
    <property type="nucleotide sequence ID" value="NZ_QWEX01000003.1"/>
</dbReference>
<comment type="caution">
    <text evidence="9">The sequence shown here is derived from an EMBL/GenBank/DDBJ whole genome shotgun (WGS) entry which is preliminary data.</text>
</comment>
<dbReference type="OrthoDB" id="9781066at2"/>
<evidence type="ECO:0000256" key="2">
    <source>
        <dbReference type="ARBA" id="ARBA00022559"/>
    </source>
</evidence>
<evidence type="ECO:0000256" key="6">
    <source>
        <dbReference type="SAM" id="MobiDB-lite"/>
    </source>
</evidence>
<feature type="domain" description="Dyp-type peroxidase C-terminal" evidence="7">
    <location>
        <begin position="425"/>
        <end position="469"/>
    </location>
</feature>
<dbReference type="Pfam" id="PF20628">
    <property type="entry name" value="Dyp_perox_C"/>
    <property type="match status" value="1"/>
</dbReference>
<proteinExistence type="predicted"/>